<dbReference type="PANTHER" id="PTHR46148">
    <property type="entry name" value="CHROMO DOMAIN-CONTAINING PROTEIN"/>
    <property type="match status" value="1"/>
</dbReference>
<feature type="domain" description="Tf2-1-like SH3-like" evidence="1">
    <location>
        <begin position="2"/>
        <end position="66"/>
    </location>
</feature>
<keyword evidence="2" id="KW-1185">Reference proteome</keyword>
<dbReference type="InterPro" id="IPR056924">
    <property type="entry name" value="SH3_Tf2-1"/>
</dbReference>
<dbReference type="Proteomes" id="UP000504608">
    <property type="component" value="Unplaced"/>
</dbReference>
<accession>A0A6J1KMS7</accession>
<evidence type="ECO:0000313" key="2">
    <source>
        <dbReference type="Proteomes" id="UP000504608"/>
    </source>
</evidence>
<dbReference type="RefSeq" id="XP_023002961.1">
    <property type="nucleotide sequence ID" value="XM_023147193.1"/>
</dbReference>
<sequence length="149" mass="17354">MGDHVFLKVAPMRGVLRFGKKGKLSLRFVGPFEVLERIGPVAYRLALPPTLAAVHNVFHLSMLRKYNPDPTHIIDHETLPIRKDLSYEEKPIGIMTHDVRRLRRMEIPLVKVLWKNHRDNEATWECEDEMRRSYSELFQGGSTFKDESS</sequence>
<dbReference type="Pfam" id="PF24626">
    <property type="entry name" value="SH3_Tf2-1"/>
    <property type="match status" value="1"/>
</dbReference>
<organism evidence="2 3">
    <name type="scientific">Cucurbita maxima</name>
    <name type="common">Pumpkin</name>
    <name type="synonym">Winter squash</name>
    <dbReference type="NCBI Taxonomy" id="3661"/>
    <lineage>
        <taxon>Eukaryota</taxon>
        <taxon>Viridiplantae</taxon>
        <taxon>Streptophyta</taxon>
        <taxon>Embryophyta</taxon>
        <taxon>Tracheophyta</taxon>
        <taxon>Spermatophyta</taxon>
        <taxon>Magnoliopsida</taxon>
        <taxon>eudicotyledons</taxon>
        <taxon>Gunneridae</taxon>
        <taxon>Pentapetalae</taxon>
        <taxon>rosids</taxon>
        <taxon>fabids</taxon>
        <taxon>Cucurbitales</taxon>
        <taxon>Cucurbitaceae</taxon>
        <taxon>Cucurbiteae</taxon>
        <taxon>Cucurbita</taxon>
    </lineage>
</organism>
<dbReference type="GeneID" id="111496707"/>
<proteinExistence type="predicted"/>
<dbReference type="PANTHER" id="PTHR46148:SF60">
    <property type="entry name" value="CHROMO DOMAIN-CONTAINING PROTEIN"/>
    <property type="match status" value="1"/>
</dbReference>
<evidence type="ECO:0000259" key="1">
    <source>
        <dbReference type="Pfam" id="PF24626"/>
    </source>
</evidence>
<dbReference type="AlphaFoldDB" id="A0A6J1KMS7"/>
<protein>
    <submittedName>
        <fullName evidence="3">Uncharacterized protein LOC111496707</fullName>
    </submittedName>
</protein>
<reference evidence="3" key="1">
    <citation type="submission" date="2025-08" db="UniProtKB">
        <authorList>
            <consortium name="RefSeq"/>
        </authorList>
    </citation>
    <scope>IDENTIFICATION</scope>
    <source>
        <tissue evidence="3">Young leaves</tissue>
    </source>
</reference>
<gene>
    <name evidence="3" type="primary">LOC111496707</name>
</gene>
<dbReference type="OrthoDB" id="1939135at2759"/>
<name>A0A6J1KMS7_CUCMA</name>
<dbReference type="KEGG" id="cmax:111496707"/>
<evidence type="ECO:0000313" key="3">
    <source>
        <dbReference type="RefSeq" id="XP_023002961.1"/>
    </source>
</evidence>